<feature type="domain" description="Polymerase/histidinol phosphatase N-terminal" evidence="4">
    <location>
        <begin position="329"/>
        <end position="408"/>
    </location>
</feature>
<dbReference type="InterPro" id="IPR047967">
    <property type="entry name" value="PolX_PHP"/>
</dbReference>
<dbReference type="PANTHER" id="PTHR36928:SF1">
    <property type="entry name" value="PHOSPHATASE YCDX-RELATED"/>
    <property type="match status" value="1"/>
</dbReference>
<evidence type="ECO:0000313" key="6">
    <source>
        <dbReference type="EMBL" id="MBL0765040.1"/>
    </source>
</evidence>
<evidence type="ECO:0000256" key="1">
    <source>
        <dbReference type="ARBA" id="ARBA00022634"/>
    </source>
</evidence>
<keyword evidence="2" id="KW-0235">DNA replication</keyword>
<dbReference type="InterPro" id="IPR010996">
    <property type="entry name" value="HHH_MUS81"/>
</dbReference>
<dbReference type="Gene3D" id="1.10.150.110">
    <property type="entry name" value="DNA polymerase beta, N-terminal domain-like"/>
    <property type="match status" value="1"/>
</dbReference>
<gene>
    <name evidence="6" type="primary">polX</name>
    <name evidence="6" type="ORF">JKP34_07250</name>
</gene>
<feature type="domain" description="Helix-hairpin-helix DNA-binding motif class 1" evidence="3">
    <location>
        <begin position="125"/>
        <end position="144"/>
    </location>
</feature>
<keyword evidence="6" id="KW-0378">Hydrolase</keyword>
<dbReference type="Pfam" id="PF14716">
    <property type="entry name" value="HHH_8"/>
    <property type="match status" value="1"/>
</dbReference>
<dbReference type="SMART" id="SM00278">
    <property type="entry name" value="HhH1"/>
    <property type="match status" value="3"/>
</dbReference>
<dbReference type="GO" id="GO:0042578">
    <property type="term" value="F:phosphoric ester hydrolase activity"/>
    <property type="evidence" value="ECO:0007669"/>
    <property type="project" value="TreeGrafter"/>
</dbReference>
<dbReference type="PANTHER" id="PTHR36928">
    <property type="entry name" value="PHOSPHATASE YCDX-RELATED"/>
    <property type="match status" value="1"/>
</dbReference>
<keyword evidence="7" id="KW-1185">Reference proteome</keyword>
<proteinExistence type="predicted"/>
<comment type="caution">
    <text evidence="6">The sequence shown here is derived from an EMBL/GenBank/DDBJ whole genome shotgun (WGS) entry which is preliminary data.</text>
</comment>
<feature type="domain" description="Helix-hairpin-helix DNA-binding motif class 1" evidence="3">
    <location>
        <begin position="90"/>
        <end position="109"/>
    </location>
</feature>
<name>A0A937A7H8_9BACT</name>
<protein>
    <submittedName>
        <fullName evidence="6">DNA polymerase/3'-5' exonuclease PolX</fullName>
    </submittedName>
</protein>
<dbReference type="InterPro" id="IPR003583">
    <property type="entry name" value="Hlx-hairpin-Hlx_DNA-bd_motif"/>
</dbReference>
<evidence type="ECO:0000259" key="5">
    <source>
        <dbReference type="SMART" id="SM00483"/>
    </source>
</evidence>
<dbReference type="AlphaFoldDB" id="A0A937A7H8"/>
<dbReference type="Gene3D" id="3.20.20.140">
    <property type="entry name" value="Metal-dependent hydrolases"/>
    <property type="match status" value="1"/>
</dbReference>
<evidence type="ECO:0000256" key="2">
    <source>
        <dbReference type="ARBA" id="ARBA00022705"/>
    </source>
</evidence>
<dbReference type="InterPro" id="IPR043519">
    <property type="entry name" value="NT_sf"/>
</dbReference>
<evidence type="ECO:0000259" key="3">
    <source>
        <dbReference type="SMART" id="SM00278"/>
    </source>
</evidence>
<dbReference type="GO" id="GO:0003887">
    <property type="term" value="F:DNA-directed DNA polymerase activity"/>
    <property type="evidence" value="ECO:0007669"/>
    <property type="project" value="InterPro"/>
</dbReference>
<sequence>MENKHILKLLKQTAKLMELFGENDFKIKSYNSAIYNLEKADVRLADLDQSALEKLDGVGKSIAASIAEIIETGSLKQLTDYQNKTPEGVMEMMKLSGFGPKKIKLIWEDLGIDNLTDLIEACKQDKIAALKGFGAKSQDKMLESAKFLISRRGFVHYREAEKIAEALIEHLQELTDKNFVSTTGAVRRKMEVIKPIELLVGAKEKSKIKSSLEKSANYEVNEKLSGPYKLKLREKETKAEIDIYFTPEENFANELYRTTANPQHLVHQTDKGESLYKLLKQENFKSEEAIFKAADLPFIAPELREGLWEFEMAKEGNMPKLIETDDLKGILHNHSTYSDGANTLERMATYCKELGYEYLGISDHSKTAAYANGLQEFRVKQQHEEIDELNKKLAPFKIFKGIESDILNDGSLDYADDVLASFDFVVASIHAQLNMDEKTATERLIKAISNPFTTMLGHPTGRLLLQREAYPINHYAVIDACAEYNVIIEINAHPWRLDLDWRYVKYAIDKGVMISINPDAHETKGYHDMYYGVCVGRKAGLTAKETFNALSQKEVEAHFNKKKEAALQLIKS</sequence>
<keyword evidence="6" id="KW-0269">Exonuclease</keyword>
<dbReference type="InterPro" id="IPR002054">
    <property type="entry name" value="DNA-dir_DNA_pol_X"/>
</dbReference>
<dbReference type="GO" id="GO:0004527">
    <property type="term" value="F:exonuclease activity"/>
    <property type="evidence" value="ECO:0007669"/>
    <property type="project" value="UniProtKB-KW"/>
</dbReference>
<dbReference type="SMART" id="SM00481">
    <property type="entry name" value="POLIIIAc"/>
    <property type="match status" value="1"/>
</dbReference>
<evidence type="ECO:0000313" key="7">
    <source>
        <dbReference type="Proteomes" id="UP000642920"/>
    </source>
</evidence>
<dbReference type="SUPFAM" id="SSF81301">
    <property type="entry name" value="Nucleotidyltransferase"/>
    <property type="match status" value="1"/>
</dbReference>
<dbReference type="GO" id="GO:0006281">
    <property type="term" value="P:DNA repair"/>
    <property type="evidence" value="ECO:0007669"/>
    <property type="project" value="InterPro"/>
</dbReference>
<dbReference type="InterPro" id="IPR003141">
    <property type="entry name" value="Pol/His_phosphatase_N"/>
</dbReference>
<dbReference type="InterPro" id="IPR027421">
    <property type="entry name" value="DNA_pol_lamdba_lyase_dom_sf"/>
</dbReference>
<dbReference type="GO" id="GO:0005829">
    <property type="term" value="C:cytosol"/>
    <property type="evidence" value="ECO:0007669"/>
    <property type="project" value="TreeGrafter"/>
</dbReference>
<dbReference type="InterPro" id="IPR016195">
    <property type="entry name" value="Pol/histidinol_Pase-like"/>
</dbReference>
<dbReference type="InterPro" id="IPR050243">
    <property type="entry name" value="PHP_phosphatase"/>
</dbReference>
<dbReference type="GO" id="GO:0003677">
    <property type="term" value="F:DNA binding"/>
    <property type="evidence" value="ECO:0007669"/>
    <property type="project" value="InterPro"/>
</dbReference>
<dbReference type="EMBL" id="JAERQG010000001">
    <property type="protein sequence ID" value="MBL0765040.1"/>
    <property type="molecule type" value="Genomic_DNA"/>
</dbReference>
<dbReference type="GO" id="GO:0008270">
    <property type="term" value="F:zinc ion binding"/>
    <property type="evidence" value="ECO:0007669"/>
    <property type="project" value="TreeGrafter"/>
</dbReference>
<dbReference type="SMART" id="SM00483">
    <property type="entry name" value="POLXc"/>
    <property type="match status" value="1"/>
</dbReference>
<feature type="domain" description="DNA-directed DNA polymerase X" evidence="5">
    <location>
        <begin position="1"/>
        <end position="305"/>
    </location>
</feature>
<dbReference type="Gene3D" id="3.30.460.10">
    <property type="entry name" value="Beta Polymerase, domain 2"/>
    <property type="match status" value="1"/>
</dbReference>
<dbReference type="Pfam" id="PF14520">
    <property type="entry name" value="HHH_5"/>
    <property type="match status" value="1"/>
</dbReference>
<accession>A0A937A7H8</accession>
<dbReference type="NCBIfam" id="NF006375">
    <property type="entry name" value="PRK08609.1"/>
    <property type="match status" value="1"/>
</dbReference>
<keyword evidence="6" id="KW-0540">Nuclease</keyword>
<dbReference type="SUPFAM" id="SSF89550">
    <property type="entry name" value="PHP domain-like"/>
    <property type="match status" value="1"/>
</dbReference>
<dbReference type="Pfam" id="PF02811">
    <property type="entry name" value="PHP"/>
    <property type="match status" value="1"/>
</dbReference>
<dbReference type="Proteomes" id="UP000642920">
    <property type="component" value="Unassembled WGS sequence"/>
</dbReference>
<organism evidence="6 7">
    <name type="scientific">Marivirga atlantica</name>
    <dbReference type="NCBI Taxonomy" id="1548457"/>
    <lineage>
        <taxon>Bacteria</taxon>
        <taxon>Pseudomonadati</taxon>
        <taxon>Bacteroidota</taxon>
        <taxon>Cytophagia</taxon>
        <taxon>Cytophagales</taxon>
        <taxon>Marivirgaceae</taxon>
        <taxon>Marivirga</taxon>
    </lineage>
</organism>
<reference evidence="6" key="1">
    <citation type="submission" date="2021-01" db="EMBL/GenBank/DDBJ databases">
        <title>Marivirga sp. nov., isolated from intertidal surface sediments.</title>
        <authorList>
            <person name="Zhang M."/>
        </authorList>
    </citation>
    <scope>NUCLEOTIDE SEQUENCE</scope>
    <source>
        <strain evidence="6">SM1354</strain>
    </source>
</reference>
<dbReference type="InterPro" id="IPR022311">
    <property type="entry name" value="PolX-like"/>
</dbReference>
<keyword evidence="1" id="KW-0237">DNA synthesis</keyword>
<dbReference type="SUPFAM" id="SSF47802">
    <property type="entry name" value="DNA polymerase beta, N-terminal domain-like"/>
    <property type="match status" value="1"/>
</dbReference>
<dbReference type="Gene3D" id="1.10.150.20">
    <property type="entry name" value="5' to 3' exonuclease, C-terminal subdomain"/>
    <property type="match status" value="1"/>
</dbReference>
<dbReference type="CDD" id="cd07436">
    <property type="entry name" value="PHP_PolX"/>
    <property type="match status" value="1"/>
</dbReference>
<dbReference type="RefSeq" id="WP_201919170.1">
    <property type="nucleotide sequence ID" value="NZ_JAERQG010000001.1"/>
</dbReference>
<feature type="domain" description="Helix-hairpin-helix DNA-binding motif class 1" evidence="3">
    <location>
        <begin position="50"/>
        <end position="69"/>
    </location>
</feature>
<evidence type="ECO:0000259" key="4">
    <source>
        <dbReference type="SMART" id="SM00481"/>
    </source>
</evidence>
<dbReference type="InterPro" id="IPR004013">
    <property type="entry name" value="PHP_dom"/>
</dbReference>
<dbReference type="PIRSF" id="PIRSF005047">
    <property type="entry name" value="UCP005047_YshC"/>
    <property type="match status" value="1"/>
</dbReference>